<keyword evidence="5" id="KW-1185">Reference proteome</keyword>
<evidence type="ECO:0000256" key="1">
    <source>
        <dbReference type="PIRSR" id="PIRSR000390-1"/>
    </source>
</evidence>
<dbReference type="GO" id="GO:0000271">
    <property type="term" value="P:polysaccharide biosynthetic process"/>
    <property type="evidence" value="ECO:0007669"/>
    <property type="project" value="TreeGrafter"/>
</dbReference>
<dbReference type="AlphaFoldDB" id="A0A1M4SMP4"/>
<evidence type="ECO:0000256" key="3">
    <source>
        <dbReference type="RuleBase" id="RU004508"/>
    </source>
</evidence>
<evidence type="ECO:0000313" key="4">
    <source>
        <dbReference type="EMBL" id="SHE33475.1"/>
    </source>
</evidence>
<reference evidence="4 5" key="1">
    <citation type="submission" date="2016-11" db="EMBL/GenBank/DDBJ databases">
        <authorList>
            <person name="Jaros S."/>
            <person name="Januszkiewicz K."/>
            <person name="Wedrychowicz H."/>
        </authorList>
    </citation>
    <scope>NUCLEOTIDE SEQUENCE [LARGE SCALE GENOMIC DNA]</scope>
    <source>
        <strain evidence="4 5">DSM 10502</strain>
    </source>
</reference>
<dbReference type="OrthoDB" id="9810913at2"/>
<protein>
    <submittedName>
        <fullName evidence="4">Perosamine synthetase</fullName>
    </submittedName>
</protein>
<dbReference type="PIRSF" id="PIRSF000390">
    <property type="entry name" value="PLP_StrS"/>
    <property type="match status" value="1"/>
</dbReference>
<dbReference type="InterPro" id="IPR015422">
    <property type="entry name" value="PyrdxlP-dep_Trfase_small"/>
</dbReference>
<dbReference type="CDD" id="cd00616">
    <property type="entry name" value="AHBA_syn"/>
    <property type="match status" value="1"/>
</dbReference>
<dbReference type="InterPro" id="IPR015424">
    <property type="entry name" value="PyrdxlP-dep_Trfase"/>
</dbReference>
<dbReference type="EMBL" id="FQUG01000002">
    <property type="protein sequence ID" value="SHE33475.1"/>
    <property type="molecule type" value="Genomic_DNA"/>
</dbReference>
<dbReference type="Proteomes" id="UP000184404">
    <property type="component" value="Unassembled WGS sequence"/>
</dbReference>
<dbReference type="Gene3D" id="3.40.640.10">
    <property type="entry name" value="Type I PLP-dependent aspartate aminotransferase-like (Major domain)"/>
    <property type="match status" value="1"/>
</dbReference>
<dbReference type="STRING" id="1123243.SAMN02745190_00188"/>
<feature type="active site" description="Proton acceptor" evidence="1">
    <location>
        <position position="183"/>
    </location>
</feature>
<evidence type="ECO:0000313" key="5">
    <source>
        <dbReference type="Proteomes" id="UP000184404"/>
    </source>
</evidence>
<dbReference type="InterPro" id="IPR015421">
    <property type="entry name" value="PyrdxlP-dep_Trfase_major"/>
</dbReference>
<dbReference type="Pfam" id="PF01041">
    <property type="entry name" value="DegT_DnrJ_EryC1"/>
    <property type="match status" value="1"/>
</dbReference>
<dbReference type="PANTHER" id="PTHR30244:SF34">
    <property type="entry name" value="DTDP-4-AMINO-4,6-DIDEOXYGALACTOSE TRANSAMINASE"/>
    <property type="match status" value="1"/>
</dbReference>
<comment type="similarity">
    <text evidence="3">Belongs to the DegT/DnrJ/EryC1 family.</text>
</comment>
<dbReference type="RefSeq" id="WP_072934312.1">
    <property type="nucleotide sequence ID" value="NZ_FQUG01000002.1"/>
</dbReference>
<dbReference type="PANTHER" id="PTHR30244">
    <property type="entry name" value="TRANSAMINASE"/>
    <property type="match status" value="1"/>
</dbReference>
<dbReference type="GO" id="GO:0030170">
    <property type="term" value="F:pyridoxal phosphate binding"/>
    <property type="evidence" value="ECO:0007669"/>
    <property type="project" value="TreeGrafter"/>
</dbReference>
<dbReference type="SUPFAM" id="SSF53383">
    <property type="entry name" value="PLP-dependent transferases"/>
    <property type="match status" value="1"/>
</dbReference>
<feature type="modified residue" description="N6-(pyridoxal phosphate)lysine" evidence="2">
    <location>
        <position position="183"/>
    </location>
</feature>
<gene>
    <name evidence="4" type="ORF">SAMN02745190_00188</name>
</gene>
<dbReference type="Gene3D" id="3.90.1150.10">
    <property type="entry name" value="Aspartate Aminotransferase, domain 1"/>
    <property type="match status" value="1"/>
</dbReference>
<sequence length="373" mass="42263">MRKIFVNEPVLDGNERKYLNECIDTNWISFEGPFVKKFEQGMAELTNRKYAVAVSNGSVALDTAVLALKIGEGDEVIMPTFTIISCAAPLVRVGAKPVLVDSDPYTWNMKVEDIESNITSKTKAIMVVHIYGLPVDMDPVLELAKKYNLYIIEDAAEMHGQTYKGRPCGSFGDISTFSFYPNKHITCGEGGMVLTNYEVLAERCASIRNLFFSSKKRYIHEELGYNFRMTNLQAAIGLAQLEKLDRTVAKKRHIGALYNKLLKDIGGLQIPVEKTDYADNIYWVYGVVLDDDLPIDADEFIKRLGEEGIGCRGFFWGMHEQPVFKEMNLFEEERYPVAENLARRGFYIPSGVNLNDDDQEYVVEKIKLILNQL</sequence>
<dbReference type="InterPro" id="IPR000653">
    <property type="entry name" value="DegT/StrS_aminotransferase"/>
</dbReference>
<keyword evidence="2 3" id="KW-0663">Pyridoxal phosphate</keyword>
<evidence type="ECO:0000256" key="2">
    <source>
        <dbReference type="PIRSR" id="PIRSR000390-2"/>
    </source>
</evidence>
<organism evidence="4 5">
    <name type="scientific">Schwartzia succinivorans DSM 10502</name>
    <dbReference type="NCBI Taxonomy" id="1123243"/>
    <lineage>
        <taxon>Bacteria</taxon>
        <taxon>Bacillati</taxon>
        <taxon>Bacillota</taxon>
        <taxon>Negativicutes</taxon>
        <taxon>Selenomonadales</taxon>
        <taxon>Selenomonadaceae</taxon>
        <taxon>Schwartzia</taxon>
    </lineage>
</organism>
<name>A0A1M4SMP4_9FIRM</name>
<accession>A0A1M4SMP4</accession>
<proteinExistence type="inferred from homology"/>
<dbReference type="GO" id="GO:0008483">
    <property type="term" value="F:transaminase activity"/>
    <property type="evidence" value="ECO:0007669"/>
    <property type="project" value="TreeGrafter"/>
</dbReference>